<feature type="domain" description="DUF4283" evidence="2">
    <location>
        <begin position="109"/>
        <end position="186"/>
    </location>
</feature>
<evidence type="ECO:0000313" key="4">
    <source>
        <dbReference type="EnsemblPlants" id="Bo4g044070.1"/>
    </source>
</evidence>
<feature type="region of interest" description="Disordered" evidence="1">
    <location>
        <begin position="310"/>
        <end position="405"/>
    </location>
</feature>
<evidence type="ECO:0000256" key="1">
    <source>
        <dbReference type="SAM" id="MobiDB-lite"/>
    </source>
</evidence>
<feature type="domain" description="Zinc knuckle CX2CX4HX4C" evidence="3">
    <location>
        <begin position="239"/>
        <end position="287"/>
    </location>
</feature>
<dbReference type="Pfam" id="PF14392">
    <property type="entry name" value="zf-CCHC_4"/>
    <property type="match status" value="1"/>
</dbReference>
<name>A0A0D3BSJ0_BRAOL</name>
<keyword evidence="5" id="KW-1185">Reference proteome</keyword>
<reference evidence="4" key="2">
    <citation type="submission" date="2015-03" db="UniProtKB">
        <authorList>
            <consortium name="EnsemblPlants"/>
        </authorList>
    </citation>
    <scope>IDENTIFICATION</scope>
</reference>
<feature type="compositionally biased region" description="Basic and acidic residues" evidence="1">
    <location>
        <begin position="515"/>
        <end position="529"/>
    </location>
</feature>
<dbReference type="HOGENOM" id="CLU_016441_0_0_1"/>
<accession>A0A0D3BSJ0</accession>
<evidence type="ECO:0000259" key="2">
    <source>
        <dbReference type="Pfam" id="PF14111"/>
    </source>
</evidence>
<dbReference type="Gramene" id="Bo4g044070.1">
    <property type="protein sequence ID" value="Bo4g044070.1"/>
    <property type="gene ID" value="Bo4g044070"/>
</dbReference>
<dbReference type="eggNOG" id="KOG1075">
    <property type="taxonomic scope" value="Eukaryota"/>
</dbReference>
<dbReference type="PANTHER" id="PTHR31286">
    <property type="entry name" value="GLYCINE-RICH CELL WALL STRUCTURAL PROTEIN 1.8-LIKE"/>
    <property type="match status" value="1"/>
</dbReference>
<protein>
    <recommendedName>
        <fullName evidence="6">DUF4283 domain-containing protein</fullName>
    </recommendedName>
</protein>
<feature type="compositionally biased region" description="Basic and acidic residues" evidence="1">
    <location>
        <begin position="361"/>
        <end position="380"/>
    </location>
</feature>
<evidence type="ECO:0008006" key="6">
    <source>
        <dbReference type="Google" id="ProtNLM"/>
    </source>
</evidence>
<dbReference type="InterPro" id="IPR025558">
    <property type="entry name" value="DUF4283"/>
</dbReference>
<dbReference type="Proteomes" id="UP000032141">
    <property type="component" value="Chromosome C4"/>
</dbReference>
<reference evidence="4 5" key="1">
    <citation type="journal article" date="2014" name="Genome Biol.">
        <title>Transcriptome and methylome profiling reveals relics of genome dominance in the mesopolyploid Brassica oleracea.</title>
        <authorList>
            <person name="Parkin I.A."/>
            <person name="Koh C."/>
            <person name="Tang H."/>
            <person name="Robinson S.J."/>
            <person name="Kagale S."/>
            <person name="Clarke W.E."/>
            <person name="Town C.D."/>
            <person name="Nixon J."/>
            <person name="Krishnakumar V."/>
            <person name="Bidwell S.L."/>
            <person name="Denoeud F."/>
            <person name="Belcram H."/>
            <person name="Links M.G."/>
            <person name="Just J."/>
            <person name="Clarke C."/>
            <person name="Bender T."/>
            <person name="Huebert T."/>
            <person name="Mason A.S."/>
            <person name="Pires J.C."/>
            <person name="Barker G."/>
            <person name="Moore J."/>
            <person name="Walley P.G."/>
            <person name="Manoli S."/>
            <person name="Batley J."/>
            <person name="Edwards D."/>
            <person name="Nelson M.N."/>
            <person name="Wang X."/>
            <person name="Paterson A.H."/>
            <person name="King G."/>
            <person name="Bancroft I."/>
            <person name="Chalhoub B."/>
            <person name="Sharpe A.G."/>
        </authorList>
    </citation>
    <scope>NUCLEOTIDE SEQUENCE</scope>
    <source>
        <strain evidence="4 5">cv. TO1000</strain>
    </source>
</reference>
<dbReference type="EnsemblPlants" id="Bo4g044070.1">
    <property type="protein sequence ID" value="Bo4g044070.1"/>
    <property type="gene ID" value="Bo4g044070"/>
</dbReference>
<dbReference type="Pfam" id="PF14111">
    <property type="entry name" value="DUF4283"/>
    <property type="match status" value="1"/>
</dbReference>
<sequence>MSTLVLSSWFSSHDTLYPFDFDDYQFCSLTIKILFSCLPVTPGRSTYLGSLNLSDHCPADLCKPYLCMGSSDRFRSSHMRDIKGKGILYEEDDGPIQLVEEDDAHTIREFRMSLIGKVLNPKKQNVVKLIQFMPTQWKMEDHITANDLGNGKFLFNFSSEEDLQEVLRQGHFYYNFCMFVLVRWKPIVYDDYPWIIPLWVEITGIPLHLWTVKNLKNIGGKLDHVDMMELSAGRLLIDVDSRKPLVFSKKVQSPGGEEVTIKIHYELLFKHCTYCGLLSHEESYCSKRIEETRAQPTKTGVFTRVQIPQDNNSHQLLVQDRNGRGGIHDRYDNMRYNDATRNQERDVYPLNVTRSDKRRYGRDDSQDYKNRDGPGRREGGKYGPFRPSAPRYGGRHAPYEHRKQQHWREAKRADEAERYKPQKPLTIADKPEHDAPILSEEAMEHRNGTNDSRAITFYPMEEVGQKEVHDEDQIIDALQDMDIVGSSSFMTSDHTTRMECDVDGDDLLGDELIERESGGASLERMDSAKGHKHKRHGSSRSGARAGVRIGARPGETLYQKAVVMRRASPMKRKASSSGFPSYGENKRRKALVWKDLRVELYGRGGRDGHGFSTSAKEVGEEDATTAKWRKNMEERKIWWRRQQRAGLSSGVERTMTMASSRAGFAGQPAPPTRG</sequence>
<dbReference type="InterPro" id="IPR040256">
    <property type="entry name" value="At4g02000-like"/>
</dbReference>
<feature type="region of interest" description="Disordered" evidence="1">
    <location>
        <begin position="515"/>
        <end position="544"/>
    </location>
</feature>
<feature type="compositionally biased region" description="Basic and acidic residues" evidence="1">
    <location>
        <begin position="321"/>
        <end position="335"/>
    </location>
</feature>
<evidence type="ECO:0000313" key="5">
    <source>
        <dbReference type="Proteomes" id="UP000032141"/>
    </source>
</evidence>
<dbReference type="PANTHER" id="PTHR31286:SF162">
    <property type="entry name" value="DUF4283 DOMAIN-CONTAINING PROTEIN-RELATED"/>
    <property type="match status" value="1"/>
</dbReference>
<organism evidence="4 5">
    <name type="scientific">Brassica oleracea var. oleracea</name>
    <dbReference type="NCBI Taxonomy" id="109376"/>
    <lineage>
        <taxon>Eukaryota</taxon>
        <taxon>Viridiplantae</taxon>
        <taxon>Streptophyta</taxon>
        <taxon>Embryophyta</taxon>
        <taxon>Tracheophyta</taxon>
        <taxon>Spermatophyta</taxon>
        <taxon>Magnoliopsida</taxon>
        <taxon>eudicotyledons</taxon>
        <taxon>Gunneridae</taxon>
        <taxon>Pentapetalae</taxon>
        <taxon>rosids</taxon>
        <taxon>malvids</taxon>
        <taxon>Brassicales</taxon>
        <taxon>Brassicaceae</taxon>
        <taxon>Brassiceae</taxon>
        <taxon>Brassica</taxon>
    </lineage>
</organism>
<dbReference type="AlphaFoldDB" id="A0A0D3BSJ0"/>
<dbReference type="InterPro" id="IPR025836">
    <property type="entry name" value="Zn_knuckle_CX2CX4HX4C"/>
</dbReference>
<proteinExistence type="predicted"/>
<evidence type="ECO:0000259" key="3">
    <source>
        <dbReference type="Pfam" id="PF14392"/>
    </source>
</evidence>